<evidence type="ECO:0000256" key="2">
    <source>
        <dbReference type="ARBA" id="ARBA00022448"/>
    </source>
</evidence>
<feature type="transmembrane region" description="Helical" evidence="9">
    <location>
        <begin position="6"/>
        <end position="28"/>
    </location>
</feature>
<feature type="transmembrane region" description="Helical" evidence="9">
    <location>
        <begin position="294"/>
        <end position="314"/>
    </location>
</feature>
<keyword evidence="2" id="KW-0813">Transport</keyword>
<keyword evidence="3" id="KW-1003">Cell membrane</keyword>
<proteinExistence type="predicted"/>
<dbReference type="RefSeq" id="WP_100254670.1">
    <property type="nucleotide sequence ID" value="NZ_CP024870.1"/>
</dbReference>
<feature type="transmembrane region" description="Helical" evidence="9">
    <location>
        <begin position="335"/>
        <end position="361"/>
    </location>
</feature>
<evidence type="ECO:0000313" key="12">
    <source>
        <dbReference type="Proteomes" id="UP000231179"/>
    </source>
</evidence>
<keyword evidence="8 9" id="KW-0472">Membrane</keyword>
<feature type="transmembrane region" description="Helical" evidence="9">
    <location>
        <begin position="237"/>
        <end position="257"/>
    </location>
</feature>
<evidence type="ECO:0000256" key="9">
    <source>
        <dbReference type="SAM" id="Phobius"/>
    </source>
</evidence>
<dbReference type="EMBL" id="CP024870">
    <property type="protein sequence ID" value="ATX71128.1"/>
    <property type="molecule type" value="Genomic_DNA"/>
</dbReference>
<feature type="transmembrane region" description="Helical" evidence="9">
    <location>
        <begin position="60"/>
        <end position="84"/>
    </location>
</feature>
<sequence length="567" mass="63477">MDGVFGILFASIPAAVISGLLLAVLAIFEMTDLVKQVALNYNGNLGQGVKMITDYDLFTGLVYIIANLGMSFIGVIFCWNAVRYLKGNELIGILIGLSLASPWLMGGLNWKLFSIWSFDISIKSYGTSMLVQVIAGIGYVYLDRWIKTWMPEAVDGLFRPALGFALTTVIMFIVFAPFLSILETLIVQLLNQIQKIPYGISETIFCIIWFPLVITGLHIPLMLVVMQAVTSGDPQSINWLISMLSIIGSGITIAILIKTRNLSLKTTALAIFVPGLIGIIEPFLYGLFFTKKKIYLTTTFSAAVVGFLCGITKVKSHTIGGGGFMSIIQVISGKNVTEITMASIILAVAFILPLVLGFIFINEFQSRKVETKKTNHQLTKFMKKNNFDQAFIKKQTDLMKLIGELFKDKAFGAYDKYIKYKMTLEFKKDKKIASQDKQLIKIANKIKKLASKSKDYENLIQKYEAIKLRNDADLIALRIQKLDFDSKPLENKIKSIYQKISKVETQITSAILNQNGVNSFVTDYFDNLYFNSLNSEEIFFGLVESKYVDKNVLKNFNACKIKSEVFA</sequence>
<keyword evidence="6 9" id="KW-0812">Transmembrane</keyword>
<keyword evidence="4" id="KW-0762">Sugar transport</keyword>
<dbReference type="AlphaFoldDB" id="A0A2K8KHG3"/>
<evidence type="ECO:0000256" key="5">
    <source>
        <dbReference type="ARBA" id="ARBA00022683"/>
    </source>
</evidence>
<dbReference type="GO" id="GO:0008982">
    <property type="term" value="F:protein-N(PI)-phosphohistidine-sugar phosphotransferase activity"/>
    <property type="evidence" value="ECO:0007669"/>
    <property type="project" value="InterPro"/>
</dbReference>
<accession>A0A2K8KHG3</accession>
<evidence type="ECO:0000256" key="3">
    <source>
        <dbReference type="ARBA" id="ARBA00022475"/>
    </source>
</evidence>
<dbReference type="Pfam" id="PF02378">
    <property type="entry name" value="PTS_EIIC"/>
    <property type="match status" value="1"/>
</dbReference>
<evidence type="ECO:0000313" key="11">
    <source>
        <dbReference type="EMBL" id="ATX71128.1"/>
    </source>
</evidence>
<dbReference type="InterPro" id="IPR003352">
    <property type="entry name" value="PTS_EIIC"/>
</dbReference>
<evidence type="ECO:0000256" key="6">
    <source>
        <dbReference type="ARBA" id="ARBA00022692"/>
    </source>
</evidence>
<evidence type="ECO:0000259" key="10">
    <source>
        <dbReference type="PROSITE" id="PS51103"/>
    </source>
</evidence>
<reference evidence="11 12" key="1">
    <citation type="submission" date="2017-11" db="EMBL/GenBank/DDBJ databases">
        <title>Complete genome sequence of Spiroplasma clarkii CN-5 (DSM 19994).</title>
        <authorList>
            <person name="Tsai Y.-M."/>
            <person name="Chang A."/>
            <person name="Lo W.-S."/>
            <person name="Kuo C.-H."/>
        </authorList>
    </citation>
    <scope>NUCLEOTIDE SEQUENCE [LARGE SCALE GENOMIC DNA]</scope>
    <source>
        <strain evidence="11 12">CN-5</strain>
    </source>
</reference>
<dbReference type="InterPro" id="IPR050558">
    <property type="entry name" value="PTS_Sugar-Specific_Components"/>
</dbReference>
<keyword evidence="7 9" id="KW-1133">Transmembrane helix</keyword>
<organism evidence="11 12">
    <name type="scientific">Spiroplasma clarkii</name>
    <dbReference type="NCBI Taxonomy" id="2139"/>
    <lineage>
        <taxon>Bacteria</taxon>
        <taxon>Bacillati</taxon>
        <taxon>Mycoplasmatota</taxon>
        <taxon>Mollicutes</taxon>
        <taxon>Entomoplasmatales</taxon>
        <taxon>Spiroplasmataceae</taxon>
        <taxon>Spiroplasma</taxon>
    </lineage>
</organism>
<dbReference type="GO" id="GO:0005886">
    <property type="term" value="C:plasma membrane"/>
    <property type="evidence" value="ECO:0007669"/>
    <property type="project" value="UniProtKB-SubCell"/>
</dbReference>
<feature type="transmembrane region" description="Helical" evidence="9">
    <location>
        <begin position="162"/>
        <end position="182"/>
    </location>
</feature>
<keyword evidence="12" id="KW-1185">Reference proteome</keyword>
<name>A0A2K8KHG3_9MOLU</name>
<protein>
    <recommendedName>
        <fullName evidence="10">PTS EIIC type-1 domain-containing protein</fullName>
    </recommendedName>
</protein>
<dbReference type="GO" id="GO:0009401">
    <property type="term" value="P:phosphoenolpyruvate-dependent sugar phosphotransferase system"/>
    <property type="evidence" value="ECO:0007669"/>
    <property type="project" value="UniProtKB-KW"/>
</dbReference>
<dbReference type="PANTHER" id="PTHR30175:SF1">
    <property type="entry name" value="PTS SYSTEM ARBUTIN-, CELLOBIOSE-, AND SALICIN-SPECIFIC EIIBC COMPONENT-RELATED"/>
    <property type="match status" value="1"/>
</dbReference>
<feature type="domain" description="PTS EIIC type-1" evidence="10">
    <location>
        <begin position="15"/>
        <end position="376"/>
    </location>
</feature>
<keyword evidence="5" id="KW-0598">Phosphotransferase system</keyword>
<feature type="transmembrane region" description="Helical" evidence="9">
    <location>
        <begin position="269"/>
        <end position="288"/>
    </location>
</feature>
<dbReference type="InterPro" id="IPR013013">
    <property type="entry name" value="PTS_EIIC_1"/>
</dbReference>
<dbReference type="Proteomes" id="UP000231179">
    <property type="component" value="Chromosome"/>
</dbReference>
<evidence type="ECO:0000256" key="1">
    <source>
        <dbReference type="ARBA" id="ARBA00004651"/>
    </source>
</evidence>
<evidence type="ECO:0000256" key="7">
    <source>
        <dbReference type="ARBA" id="ARBA00022989"/>
    </source>
</evidence>
<evidence type="ECO:0000256" key="4">
    <source>
        <dbReference type="ARBA" id="ARBA00022597"/>
    </source>
</evidence>
<evidence type="ECO:0000256" key="8">
    <source>
        <dbReference type="ARBA" id="ARBA00023136"/>
    </source>
</evidence>
<gene>
    <name evidence="11" type="ORF">SCLAR_v1c08160</name>
</gene>
<feature type="transmembrane region" description="Helical" evidence="9">
    <location>
        <begin position="122"/>
        <end position="142"/>
    </location>
</feature>
<feature type="transmembrane region" description="Helical" evidence="9">
    <location>
        <begin position="90"/>
        <end position="110"/>
    </location>
</feature>
<dbReference type="GO" id="GO:0090589">
    <property type="term" value="F:protein-phosphocysteine-trehalose phosphotransferase system transporter activity"/>
    <property type="evidence" value="ECO:0007669"/>
    <property type="project" value="TreeGrafter"/>
</dbReference>
<dbReference type="GO" id="GO:0015771">
    <property type="term" value="P:trehalose transport"/>
    <property type="evidence" value="ECO:0007669"/>
    <property type="project" value="TreeGrafter"/>
</dbReference>
<dbReference type="PANTHER" id="PTHR30175">
    <property type="entry name" value="PHOSPHOTRANSFERASE SYSTEM TRANSPORT PROTEIN"/>
    <property type="match status" value="1"/>
</dbReference>
<dbReference type="PROSITE" id="PS51103">
    <property type="entry name" value="PTS_EIIC_TYPE_1"/>
    <property type="match status" value="1"/>
</dbReference>
<feature type="transmembrane region" description="Helical" evidence="9">
    <location>
        <begin position="203"/>
        <end position="225"/>
    </location>
</feature>
<comment type="subcellular location">
    <subcellularLocation>
        <location evidence="1">Cell membrane</location>
        <topology evidence="1">Multi-pass membrane protein</topology>
    </subcellularLocation>
</comment>